<dbReference type="STRING" id="35608.A0A2U1QFG7"/>
<dbReference type="Gene3D" id="3.80.10.10">
    <property type="entry name" value="Ribonuclease Inhibitor"/>
    <property type="match status" value="1"/>
</dbReference>
<reference evidence="1 2" key="1">
    <citation type="journal article" date="2018" name="Mol. Plant">
        <title>The genome of Artemisia annua provides insight into the evolution of Asteraceae family and artemisinin biosynthesis.</title>
        <authorList>
            <person name="Shen Q."/>
            <person name="Zhang L."/>
            <person name="Liao Z."/>
            <person name="Wang S."/>
            <person name="Yan T."/>
            <person name="Shi P."/>
            <person name="Liu M."/>
            <person name="Fu X."/>
            <person name="Pan Q."/>
            <person name="Wang Y."/>
            <person name="Lv Z."/>
            <person name="Lu X."/>
            <person name="Zhang F."/>
            <person name="Jiang W."/>
            <person name="Ma Y."/>
            <person name="Chen M."/>
            <person name="Hao X."/>
            <person name="Li L."/>
            <person name="Tang Y."/>
            <person name="Lv G."/>
            <person name="Zhou Y."/>
            <person name="Sun X."/>
            <person name="Brodelius P.E."/>
            <person name="Rose J.K.C."/>
            <person name="Tang K."/>
        </authorList>
    </citation>
    <scope>NUCLEOTIDE SEQUENCE [LARGE SCALE GENOMIC DNA]</scope>
    <source>
        <strain evidence="2">cv. Huhao1</strain>
        <tissue evidence="1">Leaf</tissue>
    </source>
</reference>
<dbReference type="Proteomes" id="UP000245207">
    <property type="component" value="Unassembled WGS sequence"/>
</dbReference>
<protein>
    <submittedName>
        <fullName evidence="1">RNI-like superfamily protein</fullName>
    </submittedName>
</protein>
<sequence length="252" mass="27737">MSSKCAKIGVKSWRVIYMDNELCSHCQTYTRPGLPGGGKVEEITARKMCKNAVDRSQGQLVDIAMVGFCDDELLEYVADRSPKLSRLEIAHSKYSAGSLIKALKKLPKLEELSIHSAADGLQVDQALGSYCPGLKTLRLNHCDDIGDEEIIAITQNLRELRHLEMHSNLKLSNTGVQAVLDGCPCLKVLDLRLCVSVDLNGDIGKRLEQIECVLHTEPINIDPYSGGAWFIDLKTHRKVLGGNIMASMSDSD</sequence>
<comment type="caution">
    <text evidence="1">The sequence shown here is derived from an EMBL/GenBank/DDBJ whole genome shotgun (WGS) entry which is preliminary data.</text>
</comment>
<organism evidence="1 2">
    <name type="scientific">Artemisia annua</name>
    <name type="common">Sweet wormwood</name>
    <dbReference type="NCBI Taxonomy" id="35608"/>
    <lineage>
        <taxon>Eukaryota</taxon>
        <taxon>Viridiplantae</taxon>
        <taxon>Streptophyta</taxon>
        <taxon>Embryophyta</taxon>
        <taxon>Tracheophyta</taxon>
        <taxon>Spermatophyta</taxon>
        <taxon>Magnoliopsida</taxon>
        <taxon>eudicotyledons</taxon>
        <taxon>Gunneridae</taxon>
        <taxon>Pentapetalae</taxon>
        <taxon>asterids</taxon>
        <taxon>campanulids</taxon>
        <taxon>Asterales</taxon>
        <taxon>Asteraceae</taxon>
        <taxon>Asteroideae</taxon>
        <taxon>Anthemideae</taxon>
        <taxon>Artemisiinae</taxon>
        <taxon>Artemisia</taxon>
    </lineage>
</organism>
<dbReference type="InterPro" id="IPR006553">
    <property type="entry name" value="Leu-rich_rpt_Cys-con_subtyp"/>
</dbReference>
<keyword evidence="2" id="KW-1185">Reference proteome</keyword>
<dbReference type="InterPro" id="IPR032675">
    <property type="entry name" value="LRR_dom_sf"/>
</dbReference>
<accession>A0A2U1QFG7</accession>
<gene>
    <name evidence="1" type="ORF">CTI12_AA036550</name>
</gene>
<dbReference type="SMART" id="SM00367">
    <property type="entry name" value="LRR_CC"/>
    <property type="match status" value="2"/>
</dbReference>
<dbReference type="EMBL" id="PKPP01000162">
    <property type="protein sequence ID" value="PWA96756.1"/>
    <property type="molecule type" value="Genomic_DNA"/>
</dbReference>
<proteinExistence type="predicted"/>
<evidence type="ECO:0000313" key="2">
    <source>
        <dbReference type="Proteomes" id="UP000245207"/>
    </source>
</evidence>
<dbReference type="PANTHER" id="PTHR38926:SF80">
    <property type="entry name" value="F-BOX DOMAIN, LEUCINE-RICH REPEAT DOMAIN SUPERFAMILY"/>
    <property type="match status" value="1"/>
</dbReference>
<evidence type="ECO:0000313" key="1">
    <source>
        <dbReference type="EMBL" id="PWA96756.1"/>
    </source>
</evidence>
<name>A0A2U1QFG7_ARTAN</name>
<dbReference type="OrthoDB" id="1435860at2759"/>
<dbReference type="SUPFAM" id="SSF52047">
    <property type="entry name" value="RNI-like"/>
    <property type="match status" value="1"/>
</dbReference>
<dbReference type="AlphaFoldDB" id="A0A2U1QFG7"/>
<dbReference type="PANTHER" id="PTHR38926">
    <property type="entry name" value="F-BOX DOMAIN CONTAINING PROTEIN, EXPRESSED"/>
    <property type="match status" value="1"/>
</dbReference>